<keyword evidence="6" id="KW-0106">Calcium</keyword>
<dbReference type="PANTHER" id="PTHR11537">
    <property type="entry name" value="VOLTAGE-GATED POTASSIUM CHANNEL"/>
    <property type="match status" value="1"/>
</dbReference>
<feature type="region of interest" description="Disordered" evidence="13">
    <location>
        <begin position="100"/>
        <end position="124"/>
    </location>
</feature>
<feature type="compositionally biased region" description="Low complexity" evidence="13">
    <location>
        <begin position="1534"/>
        <end position="1549"/>
    </location>
</feature>
<dbReference type="InterPro" id="IPR002048">
    <property type="entry name" value="EF_hand_dom"/>
</dbReference>
<feature type="compositionally biased region" description="Polar residues" evidence="13">
    <location>
        <begin position="569"/>
        <end position="578"/>
    </location>
</feature>
<feature type="region of interest" description="Disordered" evidence="13">
    <location>
        <begin position="715"/>
        <end position="881"/>
    </location>
</feature>
<keyword evidence="2" id="KW-0813">Transport</keyword>
<evidence type="ECO:0000256" key="11">
    <source>
        <dbReference type="ARBA" id="ARBA00023136"/>
    </source>
</evidence>
<keyword evidence="10" id="KW-0406">Ion transport</keyword>
<dbReference type="PROSITE" id="PS00018">
    <property type="entry name" value="EF_HAND_1"/>
    <property type="match status" value="2"/>
</dbReference>
<evidence type="ECO:0000256" key="9">
    <source>
        <dbReference type="ARBA" id="ARBA00022989"/>
    </source>
</evidence>
<proteinExistence type="predicted"/>
<feature type="non-terminal residue" evidence="16">
    <location>
        <position position="1"/>
    </location>
</feature>
<reference evidence="16" key="1">
    <citation type="submission" date="2021-02" db="EMBL/GenBank/DDBJ databases">
        <authorList>
            <person name="Dougan E. K."/>
            <person name="Rhodes N."/>
            <person name="Thang M."/>
            <person name="Chan C."/>
        </authorList>
    </citation>
    <scope>NUCLEOTIDE SEQUENCE</scope>
</reference>
<keyword evidence="9 14" id="KW-1133">Transmembrane helix</keyword>
<feature type="domain" description="EF-hand" evidence="15">
    <location>
        <begin position="493"/>
        <end position="528"/>
    </location>
</feature>
<evidence type="ECO:0000256" key="4">
    <source>
        <dbReference type="ARBA" id="ARBA00022692"/>
    </source>
</evidence>
<feature type="compositionally biased region" description="Low complexity" evidence="13">
    <location>
        <begin position="1380"/>
        <end position="1424"/>
    </location>
</feature>
<keyword evidence="3" id="KW-0633">Potassium transport</keyword>
<dbReference type="InterPro" id="IPR011992">
    <property type="entry name" value="EF-hand-dom_pair"/>
</dbReference>
<keyword evidence="7" id="KW-0851">Voltage-gated channel</keyword>
<feature type="compositionally biased region" description="Low complexity" evidence="13">
    <location>
        <begin position="1488"/>
        <end position="1514"/>
    </location>
</feature>
<dbReference type="Proteomes" id="UP000626109">
    <property type="component" value="Unassembled WGS sequence"/>
</dbReference>
<feature type="region of interest" description="Disordered" evidence="13">
    <location>
        <begin position="894"/>
        <end position="921"/>
    </location>
</feature>
<evidence type="ECO:0000256" key="8">
    <source>
        <dbReference type="ARBA" id="ARBA00022958"/>
    </source>
</evidence>
<keyword evidence="11 14" id="KW-0472">Membrane</keyword>
<dbReference type="Gene3D" id="1.20.120.350">
    <property type="entry name" value="Voltage-gated potassium channels. Chain C"/>
    <property type="match status" value="1"/>
</dbReference>
<feature type="compositionally biased region" description="Polar residues" evidence="13">
    <location>
        <begin position="1558"/>
        <end position="1567"/>
    </location>
</feature>
<feature type="compositionally biased region" description="Acidic residues" evidence="13">
    <location>
        <begin position="615"/>
        <end position="628"/>
    </location>
</feature>
<dbReference type="PANTHER" id="PTHR11537:SF254">
    <property type="entry name" value="POTASSIUM VOLTAGE-GATED CHANNEL PROTEIN SHAB"/>
    <property type="match status" value="1"/>
</dbReference>
<evidence type="ECO:0000256" key="6">
    <source>
        <dbReference type="ARBA" id="ARBA00022837"/>
    </source>
</evidence>
<feature type="compositionally biased region" description="Low complexity" evidence="13">
    <location>
        <begin position="826"/>
        <end position="869"/>
    </location>
</feature>
<dbReference type="InterPro" id="IPR018247">
    <property type="entry name" value="EF_Hand_1_Ca_BS"/>
</dbReference>
<feature type="transmembrane region" description="Helical" evidence="14">
    <location>
        <begin position="410"/>
        <end position="429"/>
    </location>
</feature>
<evidence type="ECO:0000256" key="12">
    <source>
        <dbReference type="ARBA" id="ARBA00023303"/>
    </source>
</evidence>
<dbReference type="Gene3D" id="1.10.287.70">
    <property type="match status" value="1"/>
</dbReference>
<evidence type="ECO:0000256" key="2">
    <source>
        <dbReference type="ARBA" id="ARBA00022448"/>
    </source>
</evidence>
<dbReference type="SUPFAM" id="SSF81324">
    <property type="entry name" value="Voltage-gated potassium channels"/>
    <property type="match status" value="1"/>
</dbReference>
<keyword evidence="5" id="KW-0631">Potassium channel</keyword>
<evidence type="ECO:0000313" key="17">
    <source>
        <dbReference type="Proteomes" id="UP000626109"/>
    </source>
</evidence>
<feature type="region of interest" description="Disordered" evidence="13">
    <location>
        <begin position="1380"/>
        <end position="1589"/>
    </location>
</feature>
<dbReference type="PROSITE" id="PS50222">
    <property type="entry name" value="EF_HAND_2"/>
    <property type="match status" value="2"/>
</dbReference>
<dbReference type="SUPFAM" id="SSF47473">
    <property type="entry name" value="EF-hand"/>
    <property type="match status" value="1"/>
</dbReference>
<protein>
    <recommendedName>
        <fullName evidence="15">EF-hand domain-containing protein</fullName>
    </recommendedName>
</protein>
<evidence type="ECO:0000256" key="13">
    <source>
        <dbReference type="SAM" id="MobiDB-lite"/>
    </source>
</evidence>
<feature type="compositionally biased region" description="Polar residues" evidence="13">
    <location>
        <begin position="635"/>
        <end position="649"/>
    </location>
</feature>
<sequence length="1769" mass="184093">METSSGPLGLSGEVHGMASVQVNQLPSWLDKEVRSKLLEIDQKLDQVLDSRSQVLHAKMPHDEAPDNKIIDLNSEKEVLREVGAEFDLFPRGLAQELLASQKSAHHTTSEGAQHGLQNGAQDAAQTIGAQNTETECGSFTVYADIDCLSDCPSLADRMQALVVPDCETASTDSEALAVRPRRTIEIIRASRVTEQSQLIFGRRRNQYTGGIWAFLDDPDSGRLAQVYGKFMPILILGTVLVTIVQGMEEMSSLPVLETSIEGIFVFELLLRFCCCPNQKAFFLSLFNLIDLLSVLPLVYRACLSFQSPSTSQDAAFLIGFVPVVRLLKILRFSQYFHLIAIAFSMALEALPVLLFIYIWMWLAFAAVIFACESRDNVSTLESAMWLTFISMTTVGYGDQVPQSTAGRLTMCVLVITSMLYVAIPLAIIGDDFREVWSNRDCIMLLKRTKEKLFKWGYKAGDIPVIFGLFDLNGNGELDYEEFEITLTEMGLGFTKQRTVELFELFDVNKSGTVDSAEFARTFYPEEYYSLFNAKSKSVLIQNSSSSTGFRPSTLGDASCIYELKGIPSSGEQSTTSIHAQDGQPVGDEGEVLASTTDSTSDSHDKTAAPVVSPELELDEGEVEGETGQDDGAASAPQTCWQPASPQNAAGHQLVNGGSSSSSNNCGSRQAGGWNSERASPRNSLGASAAAECWDPEEDGRRQDVEAEMLQMDGMSVASSYQPSRRGLGSGTSTPAGRWEQGDALAAGNGGRSHRSDGPDRGAASTPGGPERRLRAAGSGRLVPGSKRPAPGTLGSRRQVQTSQSTLSVASSTANRRLTSPSPPSSTSPKAASPLQPRAKAAALGSRSRASSSSYGAGMAASVGGASVSSTPGRRPSDRSMAAAAAASVSAVSPCRLGTSTSSTSSRAPASSRKVLPAPSRLSSLAPPTIEEALETPAEMQVAFLCLDEAHVAACFAELDDRGRPDASAVQWQMQLWPRGSASCASNGLSLAVRGIHRRPITSVSLCCGVAPDAVGTVSSNSSWPNWLVSFSSDKVVVWRLDELWKQAAIAAADAAAEASSSRGGSTQKVEPSCSGSLALLLGVSPPLHLPESAGASASSVLLEGEPGECGGSVTARPSYAGALTCAVARGEKVVLFSVQPDLSVTRLAELSFSDPLGNLLLTGSGGSRRETSRQAEFVQPDSRMSVWISGLGGKLWSCDVATSGELAGTSNLAAHPLSPGIAVHCLSASAVAPGRCYVGGSLASVQILDSGYGSAVGRVQIAGEEAPVMAVRSLLRPGGQDEEETLVVLLADGGIFVQDLRSVAGEAVLSGTATLALSLGPLLPAALTSGSPGLVVASAQQRAVHVAWFLPSTALSEYADTLGTGLVQVAHVPLRIRGSRPASSLSLSRRTGTGMSMSMSASSSISSTAGRRPSAPSVPAAQAPPTVPSGVASAPDRSSLASSVASSRPTVPEGVAGSLGPPSRPRGGDSSPSSRRLTSMGPARRESAAAAPAASRRGSSPSSPSALGARAGASKTSSLRSTLGGDRQKQSIRAAAAAAAASPDAASDSEVQVRSPGAFSSQASAKSRVSRRPGQDLSPDGARTTVGAPPPVAGTALAVTGPTAAVSGIVAGGVVTYCHHPHQAWTSAQQAPPSGASTPQMWRLAQSPQTTYQQGCPVAVWGASPMQPTGSGSSGYHAPALQGLASWPPAGWIPPASPAPTSRLSVHSLKKPVTQVVQSSGSVTASPAIVHRPVAVGPWGLVTTQTSRVSLAPPSPNLVQRPMGLQMLQ</sequence>
<name>A0A813GB85_POLGL</name>
<comment type="subcellular location">
    <subcellularLocation>
        <location evidence="1">Membrane</location>
        <topology evidence="1">Multi-pass membrane protein</topology>
    </subcellularLocation>
</comment>
<evidence type="ECO:0000256" key="14">
    <source>
        <dbReference type="SAM" id="Phobius"/>
    </source>
</evidence>
<dbReference type="SMART" id="SM00054">
    <property type="entry name" value="EFh"/>
    <property type="match status" value="2"/>
</dbReference>
<dbReference type="CDD" id="cd00051">
    <property type="entry name" value="EFh"/>
    <property type="match status" value="1"/>
</dbReference>
<evidence type="ECO:0000256" key="10">
    <source>
        <dbReference type="ARBA" id="ARBA00023065"/>
    </source>
</evidence>
<feature type="region of interest" description="Disordered" evidence="13">
    <location>
        <begin position="569"/>
        <end position="699"/>
    </location>
</feature>
<feature type="transmembrane region" description="Helical" evidence="14">
    <location>
        <begin position="339"/>
        <end position="370"/>
    </location>
</feature>
<dbReference type="Gene3D" id="1.10.238.10">
    <property type="entry name" value="EF-hand"/>
    <property type="match status" value="1"/>
</dbReference>
<gene>
    <name evidence="16" type="ORF">PGLA2088_LOCUS55</name>
</gene>
<feature type="compositionally biased region" description="Low complexity" evidence="13">
    <location>
        <begin position="1438"/>
        <end position="1447"/>
    </location>
</feature>
<dbReference type="InterPro" id="IPR027359">
    <property type="entry name" value="Volt_channel_dom_sf"/>
</dbReference>
<dbReference type="InterPro" id="IPR005821">
    <property type="entry name" value="Ion_trans_dom"/>
</dbReference>
<feature type="compositionally biased region" description="Polar residues" evidence="13">
    <location>
        <begin position="109"/>
        <end position="124"/>
    </location>
</feature>
<dbReference type="Pfam" id="PF13499">
    <property type="entry name" value="EF-hand_7"/>
    <property type="match status" value="1"/>
</dbReference>
<feature type="compositionally biased region" description="Polar residues" evidence="13">
    <location>
        <begin position="795"/>
        <end position="817"/>
    </location>
</feature>
<keyword evidence="12" id="KW-0407">Ion channel</keyword>
<evidence type="ECO:0000256" key="1">
    <source>
        <dbReference type="ARBA" id="ARBA00004141"/>
    </source>
</evidence>
<dbReference type="GO" id="GO:0001508">
    <property type="term" value="P:action potential"/>
    <property type="evidence" value="ECO:0007669"/>
    <property type="project" value="TreeGrafter"/>
</dbReference>
<dbReference type="GO" id="GO:0005249">
    <property type="term" value="F:voltage-gated potassium channel activity"/>
    <property type="evidence" value="ECO:0007669"/>
    <property type="project" value="InterPro"/>
</dbReference>
<accession>A0A813GB85</accession>
<evidence type="ECO:0000259" key="15">
    <source>
        <dbReference type="PROSITE" id="PS50222"/>
    </source>
</evidence>
<organism evidence="16 17">
    <name type="scientific">Polarella glacialis</name>
    <name type="common">Dinoflagellate</name>
    <dbReference type="NCBI Taxonomy" id="89957"/>
    <lineage>
        <taxon>Eukaryota</taxon>
        <taxon>Sar</taxon>
        <taxon>Alveolata</taxon>
        <taxon>Dinophyceae</taxon>
        <taxon>Suessiales</taxon>
        <taxon>Suessiaceae</taxon>
        <taxon>Polarella</taxon>
    </lineage>
</organism>
<evidence type="ECO:0000256" key="3">
    <source>
        <dbReference type="ARBA" id="ARBA00022538"/>
    </source>
</evidence>
<comment type="caution">
    <text evidence="16">The sequence shown here is derived from an EMBL/GenBank/DDBJ whole genome shotgun (WGS) entry which is preliminary data.</text>
</comment>
<evidence type="ECO:0000313" key="16">
    <source>
        <dbReference type="EMBL" id="CAE8622377.1"/>
    </source>
</evidence>
<keyword evidence="8" id="KW-0630">Potassium</keyword>
<dbReference type="EMBL" id="CAJNNW010000043">
    <property type="protein sequence ID" value="CAE8622377.1"/>
    <property type="molecule type" value="Genomic_DNA"/>
</dbReference>
<dbReference type="GO" id="GO:0005509">
    <property type="term" value="F:calcium ion binding"/>
    <property type="evidence" value="ECO:0007669"/>
    <property type="project" value="InterPro"/>
</dbReference>
<dbReference type="Pfam" id="PF00520">
    <property type="entry name" value="Ion_trans"/>
    <property type="match status" value="1"/>
</dbReference>
<dbReference type="InterPro" id="IPR028325">
    <property type="entry name" value="VG_K_chnl"/>
</dbReference>
<keyword evidence="4 14" id="KW-0812">Transmembrane</keyword>
<dbReference type="GO" id="GO:0008076">
    <property type="term" value="C:voltage-gated potassium channel complex"/>
    <property type="evidence" value="ECO:0007669"/>
    <property type="project" value="InterPro"/>
</dbReference>
<feature type="compositionally biased region" description="Low complexity" evidence="13">
    <location>
        <begin position="655"/>
        <end position="667"/>
    </location>
</feature>
<feature type="domain" description="EF-hand" evidence="15">
    <location>
        <begin position="457"/>
        <end position="492"/>
    </location>
</feature>
<feature type="compositionally biased region" description="Polar residues" evidence="13">
    <location>
        <begin position="676"/>
        <end position="685"/>
    </location>
</feature>
<evidence type="ECO:0000256" key="5">
    <source>
        <dbReference type="ARBA" id="ARBA00022826"/>
    </source>
</evidence>
<dbReference type="PRINTS" id="PR00169">
    <property type="entry name" value="KCHANNEL"/>
</dbReference>
<evidence type="ECO:0000256" key="7">
    <source>
        <dbReference type="ARBA" id="ARBA00022882"/>
    </source>
</evidence>